<proteinExistence type="inferred from homology"/>
<evidence type="ECO:0000256" key="7">
    <source>
        <dbReference type="RuleBase" id="RU364112"/>
    </source>
</evidence>
<feature type="signal peptide" evidence="7">
    <location>
        <begin position="1"/>
        <end position="21"/>
    </location>
</feature>
<keyword evidence="7" id="KW-0472">Membrane</keyword>
<evidence type="ECO:0000256" key="2">
    <source>
        <dbReference type="ARBA" id="ARBA00022617"/>
    </source>
</evidence>
<name>A0A6L5QL63_9BURK</name>
<feature type="chain" id="PRO_5027149309" description="Cytochrome c-type biogenesis protein" evidence="7">
    <location>
        <begin position="22"/>
        <end position="158"/>
    </location>
</feature>
<evidence type="ECO:0000256" key="3">
    <source>
        <dbReference type="ARBA" id="ARBA00022723"/>
    </source>
</evidence>
<keyword evidence="4 7" id="KW-0732">Signal</keyword>
<evidence type="ECO:0000313" key="9">
    <source>
        <dbReference type="EMBL" id="MRX10564.1"/>
    </source>
</evidence>
<evidence type="ECO:0000256" key="5">
    <source>
        <dbReference type="ARBA" id="ARBA00022748"/>
    </source>
</evidence>
<accession>A0A6L5QL63</accession>
<dbReference type="Gene3D" id="1.10.8.640">
    <property type="entry name" value="Cytochrome C biogenesis protein"/>
    <property type="match status" value="1"/>
</dbReference>
<feature type="domain" description="CcmH/CycL/Ccl2/NrfF N-terminal" evidence="8">
    <location>
        <begin position="12"/>
        <end position="148"/>
    </location>
</feature>
<dbReference type="InterPro" id="IPR051263">
    <property type="entry name" value="C-type_cytochrome_biogenesis"/>
</dbReference>
<evidence type="ECO:0000259" key="8">
    <source>
        <dbReference type="Pfam" id="PF03918"/>
    </source>
</evidence>
<dbReference type="RefSeq" id="WP_166455280.1">
    <property type="nucleotide sequence ID" value="NZ_WKJM01000021.1"/>
</dbReference>
<organism evidence="9 10">
    <name type="scientific">Duganella alba</name>
    <dbReference type="NCBI Taxonomy" id="2666081"/>
    <lineage>
        <taxon>Bacteria</taxon>
        <taxon>Pseudomonadati</taxon>
        <taxon>Pseudomonadota</taxon>
        <taxon>Betaproteobacteria</taxon>
        <taxon>Burkholderiales</taxon>
        <taxon>Oxalobacteraceae</taxon>
        <taxon>Telluria group</taxon>
        <taxon>Duganella</taxon>
    </lineage>
</organism>
<keyword evidence="3 7" id="KW-0479">Metal-binding</keyword>
<comment type="function">
    <text evidence="7">Possible subunit of a heme lyase.</text>
</comment>
<evidence type="ECO:0000256" key="4">
    <source>
        <dbReference type="ARBA" id="ARBA00022729"/>
    </source>
</evidence>
<protein>
    <recommendedName>
        <fullName evidence="7">Cytochrome c-type biogenesis protein</fullName>
    </recommendedName>
</protein>
<feature type="transmembrane region" description="Helical" evidence="7">
    <location>
        <begin position="105"/>
        <end position="124"/>
    </location>
</feature>
<sequence length="158" mass="17397">MRKFLSGLLFGCVLAASTTLAGEALPVAADPVLEQRVLTLSEQLRCLVCQNQTIAESHADLAIDLRNQVREQLGQGRSEQQVIDYMVERYGDFVMYKPPMKPATWLLWYGPLLLLAAGLGLLALQLRRRVAAEPDLPAEELARAATLLDADLAIKEPV</sequence>
<keyword evidence="7" id="KW-1133">Transmembrane helix</keyword>
<evidence type="ECO:0000256" key="1">
    <source>
        <dbReference type="ARBA" id="ARBA00010342"/>
    </source>
</evidence>
<dbReference type="InterPro" id="IPR005616">
    <property type="entry name" value="CcmH/CycL/Ccl2/NrfF_N"/>
</dbReference>
<evidence type="ECO:0000313" key="10">
    <source>
        <dbReference type="Proteomes" id="UP000481037"/>
    </source>
</evidence>
<dbReference type="FunFam" id="1.10.8.640:FF:000001">
    <property type="entry name" value="Cytochrome c-type biogenesis protein"/>
    <property type="match status" value="1"/>
</dbReference>
<reference evidence="9 10" key="1">
    <citation type="submission" date="2019-11" db="EMBL/GenBank/DDBJ databases">
        <title>Novel species isolated from a subtropical stream in China.</title>
        <authorList>
            <person name="Lu H."/>
        </authorList>
    </citation>
    <scope>NUCLEOTIDE SEQUENCE [LARGE SCALE GENOMIC DNA]</scope>
    <source>
        <strain evidence="9 10">FT25W</strain>
    </source>
</reference>
<dbReference type="Pfam" id="PF03918">
    <property type="entry name" value="CcmH"/>
    <property type="match status" value="1"/>
</dbReference>
<keyword evidence="7" id="KW-0812">Transmembrane</keyword>
<dbReference type="Proteomes" id="UP000481037">
    <property type="component" value="Unassembled WGS sequence"/>
</dbReference>
<keyword evidence="5" id="KW-0201">Cytochrome c-type biogenesis</keyword>
<keyword evidence="2 7" id="KW-0349">Heme</keyword>
<dbReference type="AlphaFoldDB" id="A0A6L5QL63"/>
<keyword evidence="10" id="KW-1185">Reference proteome</keyword>
<dbReference type="EMBL" id="WKJM01000021">
    <property type="protein sequence ID" value="MRX10564.1"/>
    <property type="molecule type" value="Genomic_DNA"/>
</dbReference>
<keyword evidence="6 7" id="KW-0408">Iron</keyword>
<dbReference type="PANTHER" id="PTHR47870">
    <property type="entry name" value="CYTOCHROME C-TYPE BIOGENESIS PROTEIN CCMH"/>
    <property type="match status" value="1"/>
</dbReference>
<evidence type="ECO:0000256" key="6">
    <source>
        <dbReference type="ARBA" id="ARBA00023004"/>
    </source>
</evidence>
<dbReference type="GO" id="GO:0017004">
    <property type="term" value="P:cytochrome complex assembly"/>
    <property type="evidence" value="ECO:0007669"/>
    <property type="project" value="UniProtKB-KW"/>
</dbReference>
<comment type="similarity">
    <text evidence="1 7">Belongs to the CcmH/CycL/Ccl2/NrfF family.</text>
</comment>
<dbReference type="PANTHER" id="PTHR47870:SF1">
    <property type="entry name" value="CYTOCHROME C-TYPE BIOGENESIS PROTEIN CCMH"/>
    <property type="match status" value="1"/>
</dbReference>
<dbReference type="GO" id="GO:0005886">
    <property type="term" value="C:plasma membrane"/>
    <property type="evidence" value="ECO:0007669"/>
    <property type="project" value="TreeGrafter"/>
</dbReference>
<comment type="caution">
    <text evidence="9">The sequence shown here is derived from an EMBL/GenBank/DDBJ whole genome shotgun (WGS) entry which is preliminary data.</text>
</comment>
<gene>
    <name evidence="9" type="ORF">GJ697_22285</name>
</gene>
<dbReference type="CDD" id="cd16378">
    <property type="entry name" value="CcmH_N"/>
    <property type="match status" value="1"/>
</dbReference>
<dbReference type="GO" id="GO:0046872">
    <property type="term" value="F:metal ion binding"/>
    <property type="evidence" value="ECO:0007669"/>
    <property type="project" value="UniProtKB-KW"/>
</dbReference>
<dbReference type="InterPro" id="IPR038297">
    <property type="entry name" value="CcmH/CycL/NrfF/Ccl2_sf"/>
</dbReference>